<dbReference type="AlphaFoldDB" id="A0AAP0QQU9"/>
<organism evidence="1 2">
    <name type="scientific">Citrus x changshan-huyou</name>
    <dbReference type="NCBI Taxonomy" id="2935761"/>
    <lineage>
        <taxon>Eukaryota</taxon>
        <taxon>Viridiplantae</taxon>
        <taxon>Streptophyta</taxon>
        <taxon>Embryophyta</taxon>
        <taxon>Tracheophyta</taxon>
        <taxon>Spermatophyta</taxon>
        <taxon>Magnoliopsida</taxon>
        <taxon>eudicotyledons</taxon>
        <taxon>Gunneridae</taxon>
        <taxon>Pentapetalae</taxon>
        <taxon>rosids</taxon>
        <taxon>malvids</taxon>
        <taxon>Sapindales</taxon>
        <taxon>Rutaceae</taxon>
        <taxon>Aurantioideae</taxon>
        <taxon>Citrus</taxon>
    </lineage>
</organism>
<evidence type="ECO:0000313" key="1">
    <source>
        <dbReference type="EMBL" id="KAK9208706.1"/>
    </source>
</evidence>
<reference evidence="1 2" key="1">
    <citation type="submission" date="2024-05" db="EMBL/GenBank/DDBJ databases">
        <title>Haplotype-resolved chromosome-level genome assembly of Huyou (Citrus changshanensis).</title>
        <authorList>
            <person name="Miao C."/>
            <person name="Chen W."/>
            <person name="Wu Y."/>
            <person name="Wang L."/>
            <person name="Zhao S."/>
            <person name="Grierson D."/>
            <person name="Xu C."/>
            <person name="Chen K."/>
        </authorList>
    </citation>
    <scope>NUCLEOTIDE SEQUENCE [LARGE SCALE GENOMIC DNA]</scope>
    <source>
        <strain evidence="1">01-14</strain>
        <tissue evidence="1">Leaf</tissue>
    </source>
</reference>
<protein>
    <submittedName>
        <fullName evidence="1">Uncharacterized protein</fullName>
    </submittedName>
</protein>
<proteinExistence type="predicted"/>
<comment type="caution">
    <text evidence="1">The sequence shown here is derived from an EMBL/GenBank/DDBJ whole genome shotgun (WGS) entry which is preliminary data.</text>
</comment>
<sequence length="61" mass="6961">MTGEEMTVGPAGTKVHRLLYFFGVGFVCRTAVDKWRELIGSHCRRNSKRAIHGLMITRQLQ</sequence>
<name>A0AAP0QQU9_9ROSI</name>
<accession>A0AAP0QQU9</accession>
<dbReference type="Proteomes" id="UP001428341">
    <property type="component" value="Unassembled WGS sequence"/>
</dbReference>
<keyword evidence="2" id="KW-1185">Reference proteome</keyword>
<gene>
    <name evidence="1" type="ORF">WN944_001066</name>
</gene>
<evidence type="ECO:0000313" key="2">
    <source>
        <dbReference type="Proteomes" id="UP001428341"/>
    </source>
</evidence>
<dbReference type="EMBL" id="JBCGBO010000004">
    <property type="protein sequence ID" value="KAK9208706.1"/>
    <property type="molecule type" value="Genomic_DNA"/>
</dbReference>